<keyword evidence="2" id="KW-1185">Reference proteome</keyword>
<dbReference type="SUPFAM" id="SSF52047">
    <property type="entry name" value="RNI-like"/>
    <property type="match status" value="1"/>
</dbReference>
<protein>
    <submittedName>
        <fullName evidence="1">Uncharacterized protein</fullName>
    </submittedName>
</protein>
<name>A0ABR3F4A0_9AGAR</name>
<dbReference type="Gene3D" id="3.80.10.10">
    <property type="entry name" value="Ribonuclease Inhibitor"/>
    <property type="match status" value="1"/>
</dbReference>
<dbReference type="InterPro" id="IPR032675">
    <property type="entry name" value="LRR_dom_sf"/>
</dbReference>
<accession>A0ABR3F4A0</accession>
<sequence length="239" mass="26432">MDQTSDPTSSPDDLSGIFTLSPSLYELDIESDFFPRDDLALPWYQITTLRCTKGFIEWILTFVSSFPKLQVLDLDNVGLEGDGVIPAHLASATVKAMSFTAIAQEDVDGVFQYLTLPSLQSLTVSSRSINPAKWPVWESPVLDDFLTRSACSLTSLSLTSIPITDCQVIALIQRIPTLTSLRIEELKLPANGLNKILTSAFLQHLIVDRESYRIGRPGTSFLPLLAEFTCKVRGQDFAE</sequence>
<evidence type="ECO:0000313" key="2">
    <source>
        <dbReference type="Proteomes" id="UP001465976"/>
    </source>
</evidence>
<dbReference type="Proteomes" id="UP001465976">
    <property type="component" value="Unassembled WGS sequence"/>
</dbReference>
<reference evidence="1 2" key="1">
    <citation type="submission" date="2024-02" db="EMBL/GenBank/DDBJ databases">
        <title>A draft genome for the cacao thread blight pathogen Marasmius crinis-equi.</title>
        <authorList>
            <person name="Cohen S.P."/>
            <person name="Baruah I.K."/>
            <person name="Amoako-Attah I."/>
            <person name="Bukari Y."/>
            <person name="Meinhardt L.W."/>
            <person name="Bailey B.A."/>
        </authorList>
    </citation>
    <scope>NUCLEOTIDE SEQUENCE [LARGE SCALE GENOMIC DNA]</scope>
    <source>
        <strain evidence="1 2">GH-76</strain>
    </source>
</reference>
<proteinExistence type="predicted"/>
<comment type="caution">
    <text evidence="1">The sequence shown here is derived from an EMBL/GenBank/DDBJ whole genome shotgun (WGS) entry which is preliminary data.</text>
</comment>
<evidence type="ECO:0000313" key="1">
    <source>
        <dbReference type="EMBL" id="KAL0570046.1"/>
    </source>
</evidence>
<organism evidence="1 2">
    <name type="scientific">Marasmius crinis-equi</name>
    <dbReference type="NCBI Taxonomy" id="585013"/>
    <lineage>
        <taxon>Eukaryota</taxon>
        <taxon>Fungi</taxon>
        <taxon>Dikarya</taxon>
        <taxon>Basidiomycota</taxon>
        <taxon>Agaricomycotina</taxon>
        <taxon>Agaricomycetes</taxon>
        <taxon>Agaricomycetidae</taxon>
        <taxon>Agaricales</taxon>
        <taxon>Marasmiineae</taxon>
        <taxon>Marasmiaceae</taxon>
        <taxon>Marasmius</taxon>
    </lineage>
</organism>
<gene>
    <name evidence="1" type="ORF">V5O48_011917</name>
</gene>
<dbReference type="EMBL" id="JBAHYK010001003">
    <property type="protein sequence ID" value="KAL0570046.1"/>
    <property type="molecule type" value="Genomic_DNA"/>
</dbReference>